<dbReference type="AlphaFoldDB" id="A0A4S8LPI4"/>
<evidence type="ECO:0000256" key="1">
    <source>
        <dbReference type="SAM" id="MobiDB-lite"/>
    </source>
</evidence>
<evidence type="ECO:0000313" key="2">
    <source>
        <dbReference type="EMBL" id="THU91306.1"/>
    </source>
</evidence>
<feature type="compositionally biased region" description="Basic and acidic residues" evidence="1">
    <location>
        <begin position="102"/>
        <end position="125"/>
    </location>
</feature>
<name>A0A4S8LPI4_DENBC</name>
<reference evidence="2 3" key="1">
    <citation type="journal article" date="2019" name="Nat. Ecol. Evol.">
        <title>Megaphylogeny resolves global patterns of mushroom evolution.</title>
        <authorList>
            <person name="Varga T."/>
            <person name="Krizsan K."/>
            <person name="Foldi C."/>
            <person name="Dima B."/>
            <person name="Sanchez-Garcia M."/>
            <person name="Sanchez-Ramirez S."/>
            <person name="Szollosi G.J."/>
            <person name="Szarkandi J.G."/>
            <person name="Papp V."/>
            <person name="Albert L."/>
            <person name="Andreopoulos W."/>
            <person name="Angelini C."/>
            <person name="Antonin V."/>
            <person name="Barry K.W."/>
            <person name="Bougher N.L."/>
            <person name="Buchanan P."/>
            <person name="Buyck B."/>
            <person name="Bense V."/>
            <person name="Catcheside P."/>
            <person name="Chovatia M."/>
            <person name="Cooper J."/>
            <person name="Damon W."/>
            <person name="Desjardin D."/>
            <person name="Finy P."/>
            <person name="Geml J."/>
            <person name="Haridas S."/>
            <person name="Hughes K."/>
            <person name="Justo A."/>
            <person name="Karasinski D."/>
            <person name="Kautmanova I."/>
            <person name="Kiss B."/>
            <person name="Kocsube S."/>
            <person name="Kotiranta H."/>
            <person name="LaButti K.M."/>
            <person name="Lechner B.E."/>
            <person name="Liimatainen K."/>
            <person name="Lipzen A."/>
            <person name="Lukacs Z."/>
            <person name="Mihaltcheva S."/>
            <person name="Morgado L.N."/>
            <person name="Niskanen T."/>
            <person name="Noordeloos M.E."/>
            <person name="Ohm R.A."/>
            <person name="Ortiz-Santana B."/>
            <person name="Ovrebo C."/>
            <person name="Racz N."/>
            <person name="Riley R."/>
            <person name="Savchenko A."/>
            <person name="Shiryaev A."/>
            <person name="Soop K."/>
            <person name="Spirin V."/>
            <person name="Szebenyi C."/>
            <person name="Tomsovsky M."/>
            <person name="Tulloss R.E."/>
            <person name="Uehling J."/>
            <person name="Grigoriev I.V."/>
            <person name="Vagvolgyi C."/>
            <person name="Papp T."/>
            <person name="Martin F.M."/>
            <person name="Miettinen O."/>
            <person name="Hibbett D.S."/>
            <person name="Nagy L.G."/>
        </authorList>
    </citation>
    <scope>NUCLEOTIDE SEQUENCE [LARGE SCALE GENOMIC DNA]</scope>
    <source>
        <strain evidence="2 3">CBS 962.96</strain>
    </source>
</reference>
<accession>A0A4S8LPI4</accession>
<organism evidence="2 3">
    <name type="scientific">Dendrothele bispora (strain CBS 962.96)</name>
    <dbReference type="NCBI Taxonomy" id="1314807"/>
    <lineage>
        <taxon>Eukaryota</taxon>
        <taxon>Fungi</taxon>
        <taxon>Dikarya</taxon>
        <taxon>Basidiomycota</taxon>
        <taxon>Agaricomycotina</taxon>
        <taxon>Agaricomycetes</taxon>
        <taxon>Agaricomycetidae</taxon>
        <taxon>Agaricales</taxon>
        <taxon>Agaricales incertae sedis</taxon>
        <taxon>Dendrothele</taxon>
    </lineage>
</organism>
<proteinExistence type="predicted"/>
<sequence length="131" mass="14758">MYTVTQNHALDPYTNKDMTYSDAYDSGCNYDPKTSALSAQSSYYGRASLAPHVDPSTARDISRQPDQEPWDFHKDPPHITMDPLRTPHSVGDMVGRLFGVNKENRSRGIEKGENVDAGTQEERKGERRIRG</sequence>
<evidence type="ECO:0000313" key="3">
    <source>
        <dbReference type="Proteomes" id="UP000297245"/>
    </source>
</evidence>
<evidence type="ECO:0008006" key="4">
    <source>
        <dbReference type="Google" id="ProtNLM"/>
    </source>
</evidence>
<feature type="region of interest" description="Disordered" evidence="1">
    <location>
        <begin position="48"/>
        <end position="131"/>
    </location>
</feature>
<keyword evidence="3" id="KW-1185">Reference proteome</keyword>
<feature type="compositionally biased region" description="Basic and acidic residues" evidence="1">
    <location>
        <begin position="60"/>
        <end position="77"/>
    </location>
</feature>
<dbReference type="EMBL" id="ML179310">
    <property type="protein sequence ID" value="THU91306.1"/>
    <property type="molecule type" value="Genomic_DNA"/>
</dbReference>
<dbReference type="Proteomes" id="UP000297245">
    <property type="component" value="Unassembled WGS sequence"/>
</dbReference>
<protein>
    <recommendedName>
        <fullName evidence="4">Pal1-domain-containing protein</fullName>
    </recommendedName>
</protein>
<gene>
    <name evidence="2" type="ORF">K435DRAFT_863560</name>
</gene>